<dbReference type="GO" id="GO:0016846">
    <property type="term" value="F:carbon-sulfur lyase activity"/>
    <property type="evidence" value="ECO:0007669"/>
    <property type="project" value="InterPro"/>
</dbReference>
<dbReference type="EMBL" id="RCTF01000002">
    <property type="protein sequence ID" value="RLP81193.1"/>
    <property type="molecule type" value="Genomic_DNA"/>
</dbReference>
<keyword evidence="4" id="KW-0456">Lyase</keyword>
<evidence type="ECO:0000259" key="5">
    <source>
        <dbReference type="PROSITE" id="PS51891"/>
    </source>
</evidence>
<dbReference type="Gene3D" id="3.90.1590.10">
    <property type="entry name" value="glutathione-dependent formaldehyde- activating enzyme (gfa)"/>
    <property type="match status" value="1"/>
</dbReference>
<keyword evidence="2" id="KW-0479">Metal-binding</keyword>
<evidence type="ECO:0000313" key="7">
    <source>
        <dbReference type="Proteomes" id="UP000269692"/>
    </source>
</evidence>
<comment type="similarity">
    <text evidence="1">Belongs to the Gfa family.</text>
</comment>
<accession>A0A3L7AL24</accession>
<dbReference type="GO" id="GO:0046872">
    <property type="term" value="F:metal ion binding"/>
    <property type="evidence" value="ECO:0007669"/>
    <property type="project" value="UniProtKB-KW"/>
</dbReference>
<evidence type="ECO:0000256" key="4">
    <source>
        <dbReference type="ARBA" id="ARBA00023239"/>
    </source>
</evidence>
<sequence length="130" mass="13876">MVLQGGCLCGAVRYRLRHPRAAYWCHCTICRRASGSAALPWVTVAREDFEVVQGVMATYASSPGVSRGFCGTCGSPILFDMAREDAVDVTLGTLDDPDQLTPTHHIWTSTALAMADGLGPGLPRHAAEAE</sequence>
<keyword evidence="3" id="KW-0862">Zinc</keyword>
<protein>
    <submittedName>
        <fullName evidence="6">GFA family protein</fullName>
    </submittedName>
</protein>
<organism evidence="6 7">
    <name type="scientific">Xanthobacter tagetidis</name>
    <dbReference type="NCBI Taxonomy" id="60216"/>
    <lineage>
        <taxon>Bacteria</taxon>
        <taxon>Pseudomonadati</taxon>
        <taxon>Pseudomonadota</taxon>
        <taxon>Alphaproteobacteria</taxon>
        <taxon>Hyphomicrobiales</taxon>
        <taxon>Xanthobacteraceae</taxon>
        <taxon>Xanthobacter</taxon>
    </lineage>
</organism>
<feature type="domain" description="CENP-V/GFA" evidence="5">
    <location>
        <begin position="3"/>
        <end position="109"/>
    </location>
</feature>
<dbReference type="AlphaFoldDB" id="A0A3L7AL24"/>
<dbReference type="InterPro" id="IPR006913">
    <property type="entry name" value="CENP-V/GFA"/>
</dbReference>
<dbReference type="PROSITE" id="PS51891">
    <property type="entry name" value="CENP_V_GFA"/>
    <property type="match status" value="1"/>
</dbReference>
<dbReference type="SUPFAM" id="SSF51316">
    <property type="entry name" value="Mss4-like"/>
    <property type="match status" value="1"/>
</dbReference>
<evidence type="ECO:0000256" key="1">
    <source>
        <dbReference type="ARBA" id="ARBA00005495"/>
    </source>
</evidence>
<dbReference type="Proteomes" id="UP000269692">
    <property type="component" value="Unassembled WGS sequence"/>
</dbReference>
<proteinExistence type="inferred from homology"/>
<dbReference type="InterPro" id="IPR011057">
    <property type="entry name" value="Mss4-like_sf"/>
</dbReference>
<dbReference type="PANTHER" id="PTHR33337">
    <property type="entry name" value="GFA DOMAIN-CONTAINING PROTEIN"/>
    <property type="match status" value="1"/>
</dbReference>
<keyword evidence="7" id="KW-1185">Reference proteome</keyword>
<dbReference type="RefSeq" id="WP_121622045.1">
    <property type="nucleotide sequence ID" value="NZ_JACIIW010000003.1"/>
</dbReference>
<comment type="caution">
    <text evidence="6">The sequence shown here is derived from an EMBL/GenBank/DDBJ whole genome shotgun (WGS) entry which is preliminary data.</text>
</comment>
<gene>
    <name evidence="6" type="ORF">D9R14_04185</name>
</gene>
<dbReference type="OrthoDB" id="9807246at2"/>
<name>A0A3L7AL24_9HYPH</name>
<reference evidence="6 7" key="1">
    <citation type="submission" date="2018-10" db="EMBL/GenBank/DDBJ databases">
        <title>Xanthobacter tagetidis genome sequencing and assembly.</title>
        <authorList>
            <person name="Maclea K.S."/>
            <person name="Goen A.E."/>
            <person name="Fatima S.A."/>
        </authorList>
    </citation>
    <scope>NUCLEOTIDE SEQUENCE [LARGE SCALE GENOMIC DNA]</scope>
    <source>
        <strain evidence="6 7">ATCC 700314</strain>
    </source>
</reference>
<evidence type="ECO:0000313" key="6">
    <source>
        <dbReference type="EMBL" id="RLP81193.1"/>
    </source>
</evidence>
<dbReference type="PANTHER" id="PTHR33337:SF40">
    <property type="entry name" value="CENP-V_GFA DOMAIN-CONTAINING PROTEIN-RELATED"/>
    <property type="match status" value="1"/>
</dbReference>
<evidence type="ECO:0000256" key="2">
    <source>
        <dbReference type="ARBA" id="ARBA00022723"/>
    </source>
</evidence>
<evidence type="ECO:0000256" key="3">
    <source>
        <dbReference type="ARBA" id="ARBA00022833"/>
    </source>
</evidence>
<dbReference type="Pfam" id="PF04828">
    <property type="entry name" value="GFA"/>
    <property type="match status" value="1"/>
</dbReference>